<accession>A0A067PXW1</accession>
<dbReference type="AlphaFoldDB" id="A0A067PXW1"/>
<protein>
    <submittedName>
        <fullName evidence="1">Uncharacterized protein</fullName>
    </submittedName>
</protein>
<dbReference type="InParanoid" id="A0A067PXW1"/>
<evidence type="ECO:0000313" key="2">
    <source>
        <dbReference type="Proteomes" id="UP000027265"/>
    </source>
</evidence>
<sequence>MITLSGRTLPHVGLQKYPQNRAEVEQNFLLCLWVLSRPASVSPAHSNSHESTDDLPSSRFFGDCHLGSSSAWISATFAGLCTGGKGDGGRPSPLVHYECKGALRKVVTRDVSINSPGVRFPLDAYTELSNIFLPPSCNPGQGWRVRVRILQLTLVLNRYYYRWTRSLHAACRLFLYMIHWQLSMMIKSSRGIFLQPPPKHRPVNSLRYPWLQCKHGYHKSDIEAAPQKL</sequence>
<dbReference type="EMBL" id="KL197717">
    <property type="protein sequence ID" value="KDQ58720.1"/>
    <property type="molecule type" value="Genomic_DNA"/>
</dbReference>
<evidence type="ECO:0000313" key="1">
    <source>
        <dbReference type="EMBL" id="KDQ58720.1"/>
    </source>
</evidence>
<dbReference type="Proteomes" id="UP000027265">
    <property type="component" value="Unassembled WGS sequence"/>
</dbReference>
<organism evidence="1 2">
    <name type="scientific">Jaapia argillacea MUCL 33604</name>
    <dbReference type="NCBI Taxonomy" id="933084"/>
    <lineage>
        <taxon>Eukaryota</taxon>
        <taxon>Fungi</taxon>
        <taxon>Dikarya</taxon>
        <taxon>Basidiomycota</taxon>
        <taxon>Agaricomycotina</taxon>
        <taxon>Agaricomycetes</taxon>
        <taxon>Agaricomycetidae</taxon>
        <taxon>Jaapiales</taxon>
        <taxon>Jaapiaceae</taxon>
        <taxon>Jaapia</taxon>
    </lineage>
</organism>
<reference evidence="2" key="1">
    <citation type="journal article" date="2014" name="Proc. Natl. Acad. Sci. U.S.A.">
        <title>Extensive sampling of basidiomycete genomes demonstrates inadequacy of the white-rot/brown-rot paradigm for wood decay fungi.</title>
        <authorList>
            <person name="Riley R."/>
            <person name="Salamov A.A."/>
            <person name="Brown D.W."/>
            <person name="Nagy L.G."/>
            <person name="Floudas D."/>
            <person name="Held B.W."/>
            <person name="Levasseur A."/>
            <person name="Lombard V."/>
            <person name="Morin E."/>
            <person name="Otillar R."/>
            <person name="Lindquist E.A."/>
            <person name="Sun H."/>
            <person name="LaButti K.M."/>
            <person name="Schmutz J."/>
            <person name="Jabbour D."/>
            <person name="Luo H."/>
            <person name="Baker S.E."/>
            <person name="Pisabarro A.G."/>
            <person name="Walton J.D."/>
            <person name="Blanchette R.A."/>
            <person name="Henrissat B."/>
            <person name="Martin F."/>
            <person name="Cullen D."/>
            <person name="Hibbett D.S."/>
            <person name="Grigoriev I.V."/>
        </authorList>
    </citation>
    <scope>NUCLEOTIDE SEQUENCE [LARGE SCALE GENOMIC DNA]</scope>
    <source>
        <strain evidence="2">MUCL 33604</strain>
    </source>
</reference>
<proteinExistence type="predicted"/>
<name>A0A067PXW1_9AGAM</name>
<keyword evidence="2" id="KW-1185">Reference proteome</keyword>
<dbReference type="HOGENOM" id="CLU_1209989_0_0_1"/>
<gene>
    <name evidence="1" type="ORF">JAAARDRAFT_678319</name>
</gene>